<dbReference type="InterPro" id="IPR051504">
    <property type="entry name" value="Plant_metabolite_acyltrans"/>
</dbReference>
<proteinExistence type="predicted"/>
<dbReference type="OrthoDB" id="1862401at2759"/>
<protein>
    <submittedName>
        <fullName evidence="3">Uncharacterized protein</fullName>
    </submittedName>
</protein>
<evidence type="ECO:0000256" key="1">
    <source>
        <dbReference type="ARBA" id="ARBA00022679"/>
    </source>
</evidence>
<keyword evidence="1" id="KW-0808">Transferase</keyword>
<evidence type="ECO:0000256" key="2">
    <source>
        <dbReference type="ARBA" id="ARBA00023315"/>
    </source>
</evidence>
<dbReference type="Gramene" id="KZM83165">
    <property type="protein sequence ID" value="KZM83165"/>
    <property type="gene ID" value="DCAR_030734"/>
</dbReference>
<dbReference type="InterPro" id="IPR023213">
    <property type="entry name" value="CAT-like_dom_sf"/>
</dbReference>
<name>A0A175YHY5_DAUCS</name>
<evidence type="ECO:0000313" key="3">
    <source>
        <dbReference type="EMBL" id="WOH16159.1"/>
    </source>
</evidence>
<keyword evidence="4" id="KW-1185">Reference proteome</keyword>
<dbReference type="EMBL" id="CP093351">
    <property type="protein sequence ID" value="WOH16159.1"/>
    <property type="molecule type" value="Genomic_DNA"/>
</dbReference>
<organism evidence="3 4">
    <name type="scientific">Daucus carota subsp. sativus</name>
    <name type="common">Carrot</name>
    <dbReference type="NCBI Taxonomy" id="79200"/>
    <lineage>
        <taxon>Eukaryota</taxon>
        <taxon>Viridiplantae</taxon>
        <taxon>Streptophyta</taxon>
        <taxon>Embryophyta</taxon>
        <taxon>Tracheophyta</taxon>
        <taxon>Spermatophyta</taxon>
        <taxon>Magnoliopsida</taxon>
        <taxon>eudicotyledons</taxon>
        <taxon>Gunneridae</taxon>
        <taxon>Pentapetalae</taxon>
        <taxon>asterids</taxon>
        <taxon>campanulids</taxon>
        <taxon>Apiales</taxon>
        <taxon>Apiaceae</taxon>
        <taxon>Apioideae</taxon>
        <taxon>Scandiceae</taxon>
        <taxon>Daucinae</taxon>
        <taxon>Daucus</taxon>
        <taxon>Daucus sect. Daucus</taxon>
    </lineage>
</organism>
<dbReference type="Proteomes" id="UP000077755">
    <property type="component" value="Chromosome 9"/>
</dbReference>
<dbReference type="Pfam" id="PF02458">
    <property type="entry name" value="Transferase"/>
    <property type="match status" value="1"/>
</dbReference>
<gene>
    <name evidence="3" type="ORF">DCAR_0935708</name>
</gene>
<dbReference type="Gene3D" id="3.30.559.10">
    <property type="entry name" value="Chloramphenicol acetyltransferase-like domain"/>
    <property type="match status" value="2"/>
</dbReference>
<dbReference type="OMA" id="ENWISEW"/>
<reference evidence="3" key="2">
    <citation type="submission" date="2022-03" db="EMBL/GenBank/DDBJ databases">
        <title>Draft title - Genomic analysis of global carrot germplasm unveils the trajectory of domestication and the origin of high carotenoid orange carrot.</title>
        <authorList>
            <person name="Iorizzo M."/>
            <person name="Ellison S."/>
            <person name="Senalik D."/>
            <person name="Macko-Podgorni A."/>
            <person name="Grzebelus D."/>
            <person name="Bostan H."/>
            <person name="Rolling W."/>
            <person name="Curaba J."/>
            <person name="Simon P."/>
        </authorList>
    </citation>
    <scope>NUCLEOTIDE SEQUENCE</scope>
    <source>
        <tissue evidence="3">Leaf</tissue>
    </source>
</reference>
<reference evidence="3" key="1">
    <citation type="journal article" date="2016" name="Nat. Genet.">
        <title>A high-quality carrot genome assembly provides new insights into carotenoid accumulation and asterid genome evolution.</title>
        <authorList>
            <person name="Iorizzo M."/>
            <person name="Ellison S."/>
            <person name="Senalik D."/>
            <person name="Zeng P."/>
            <person name="Satapoomin P."/>
            <person name="Huang J."/>
            <person name="Bowman M."/>
            <person name="Iovene M."/>
            <person name="Sanseverino W."/>
            <person name="Cavagnaro P."/>
            <person name="Yildiz M."/>
            <person name="Macko-Podgorni A."/>
            <person name="Moranska E."/>
            <person name="Grzebelus E."/>
            <person name="Grzebelus D."/>
            <person name="Ashrafi H."/>
            <person name="Zheng Z."/>
            <person name="Cheng S."/>
            <person name="Spooner D."/>
            <person name="Van Deynze A."/>
            <person name="Simon P."/>
        </authorList>
    </citation>
    <scope>NUCLEOTIDE SEQUENCE</scope>
    <source>
        <tissue evidence="3">Leaf</tissue>
    </source>
</reference>
<dbReference type="AlphaFoldDB" id="A0A175YHY5"/>
<evidence type="ECO:0000313" key="4">
    <source>
        <dbReference type="Proteomes" id="UP000077755"/>
    </source>
</evidence>
<accession>A0A175YHY5</accession>
<dbReference type="KEGG" id="dcr:108200651"/>
<sequence length="456" mass="50381">MAPSFNIKIVAECQVSPPPNTTPISLPLTFLDIPWLFFSPNKSIFFYKFSNSTNTTTIIPFLKHSLALTLQQFSPFSGNISTPSKPQIVYSHGDSVAFTIAEGEADAFGHLSSNHPKDVWKLLSLVPDLNSTESNNMISIPSLAVQITVFGDIGMSIGVAFQHVVADERTYNIFMKTWASTCKSLQEEKLSLHVTNSPPSFDRNVMIDPNQELETALLNQWRNRVISRNCQTFDASDMVQSTFVLSIDDLQRIKTIIIAKCKQMNQPQPSLLSAYVLACSLVWVCLMECQGITSANVSEKPAYFGFIAGGITRLDFTVPSNYFGNCVAFGRAGAMESDLVSENGIVMAAKAIGKKIKDLDQEVLRDAKRWIAEWEEMLESNVNVIVVGSPKVDLYDMDFGLGKPNKIEKISVDRGTSICLTESRDLKGGMEVGIALSRASMSKFSSLFDVLKLQLH</sequence>
<keyword evidence="2" id="KW-0012">Acyltransferase</keyword>
<dbReference type="GO" id="GO:0016747">
    <property type="term" value="F:acyltransferase activity, transferring groups other than amino-acyl groups"/>
    <property type="evidence" value="ECO:0007669"/>
    <property type="project" value="UniProtKB-ARBA"/>
</dbReference>
<dbReference type="PANTHER" id="PTHR31625">
    <property type="match status" value="1"/>
</dbReference>